<sequence length="110" mass="12569">PHTGFEIRPCNRYSSEKNGAKVLVTRQWKKNEKMQFLVGCIAEMSPEEESSILRHGQNDFSVMYSTRKHCAQLWLGPAAFINHGTAIFFFCDSHVRLKTETFKPVFSATA</sequence>
<evidence type="ECO:0000313" key="1">
    <source>
        <dbReference type="Ensembl" id="ENSEBUP00000017009.1"/>
    </source>
</evidence>
<dbReference type="PANTHER" id="PTHR12977:SF4">
    <property type="entry name" value="HISTONE-LYSINE N-METHYLTRANSFERASE KMT5B"/>
    <property type="match status" value="1"/>
</dbReference>
<protein>
    <submittedName>
        <fullName evidence="1">Uncharacterized protein</fullName>
    </submittedName>
</protein>
<evidence type="ECO:0000313" key="2">
    <source>
        <dbReference type="Proteomes" id="UP000694388"/>
    </source>
</evidence>
<dbReference type="PANTHER" id="PTHR12977">
    <property type="entry name" value="SUPPRESSOR OF VARIEGATION 4-20-RELATED"/>
    <property type="match status" value="1"/>
</dbReference>
<dbReference type="AlphaFoldDB" id="A0A8C4WX09"/>
<organism evidence="1 2">
    <name type="scientific">Eptatretus burgeri</name>
    <name type="common">Inshore hagfish</name>
    <dbReference type="NCBI Taxonomy" id="7764"/>
    <lineage>
        <taxon>Eukaryota</taxon>
        <taxon>Metazoa</taxon>
        <taxon>Chordata</taxon>
        <taxon>Craniata</taxon>
        <taxon>Vertebrata</taxon>
        <taxon>Cyclostomata</taxon>
        <taxon>Myxini</taxon>
        <taxon>Myxiniformes</taxon>
        <taxon>Myxinidae</taxon>
        <taxon>Eptatretinae</taxon>
        <taxon>Eptatretus</taxon>
    </lineage>
</organism>
<dbReference type="Gene3D" id="2.170.270.10">
    <property type="entry name" value="SET domain"/>
    <property type="match status" value="1"/>
</dbReference>
<reference evidence="1" key="1">
    <citation type="submission" date="2025-08" db="UniProtKB">
        <authorList>
            <consortium name="Ensembl"/>
        </authorList>
    </citation>
    <scope>IDENTIFICATION</scope>
</reference>
<dbReference type="InterPro" id="IPR039977">
    <property type="entry name" value="Suv4-20/Set9"/>
</dbReference>
<dbReference type="InterPro" id="IPR046341">
    <property type="entry name" value="SET_dom_sf"/>
</dbReference>
<dbReference type="GeneTree" id="ENSGT00940000156431"/>
<dbReference type="SUPFAM" id="SSF82199">
    <property type="entry name" value="SET domain"/>
    <property type="match status" value="1"/>
</dbReference>
<dbReference type="Ensembl" id="ENSEBUT00000017585.1">
    <property type="protein sequence ID" value="ENSEBUP00000017009.1"/>
    <property type="gene ID" value="ENSEBUG00000010649.1"/>
</dbReference>
<name>A0A8C4WX09_EPTBU</name>
<dbReference type="GO" id="GO:0005634">
    <property type="term" value="C:nucleus"/>
    <property type="evidence" value="ECO:0007669"/>
    <property type="project" value="TreeGrafter"/>
</dbReference>
<accession>A0A8C4WX09</accession>
<proteinExistence type="predicted"/>
<reference evidence="1" key="2">
    <citation type="submission" date="2025-09" db="UniProtKB">
        <authorList>
            <consortium name="Ensembl"/>
        </authorList>
    </citation>
    <scope>IDENTIFICATION</scope>
</reference>
<keyword evidence="2" id="KW-1185">Reference proteome</keyword>
<dbReference type="Proteomes" id="UP000694388">
    <property type="component" value="Unplaced"/>
</dbReference>
<dbReference type="GO" id="GO:0042799">
    <property type="term" value="F:histone H4K20 methyltransferase activity"/>
    <property type="evidence" value="ECO:0007669"/>
    <property type="project" value="TreeGrafter"/>
</dbReference>